<name>A0A858MZ55_9CAUD</name>
<evidence type="ECO:0000313" key="2">
    <source>
        <dbReference type="Proteomes" id="UP000671873"/>
    </source>
</evidence>
<protein>
    <submittedName>
        <fullName evidence="1">Uncharacterized protein</fullName>
    </submittedName>
</protein>
<dbReference type="EMBL" id="MT234342">
    <property type="protein sequence ID" value="QIW87835.1"/>
    <property type="molecule type" value="Genomic_DNA"/>
</dbReference>
<organism evidence="1 2">
    <name type="scientific">Agrobacterium phage OLIVR5</name>
    <dbReference type="NCBI Taxonomy" id="2723773"/>
    <lineage>
        <taxon>Viruses</taxon>
        <taxon>Duplodnaviria</taxon>
        <taxon>Heunggongvirae</taxon>
        <taxon>Uroviricota</taxon>
        <taxon>Caudoviricetes</taxon>
        <taxon>Pootjesviridae</taxon>
        <taxon>Heverleevirus</taxon>
        <taxon>Heverleevirus OLIVR5</taxon>
    </lineage>
</organism>
<evidence type="ECO:0000313" key="1">
    <source>
        <dbReference type="EMBL" id="QIW87835.1"/>
    </source>
</evidence>
<proteinExistence type="predicted"/>
<dbReference type="Proteomes" id="UP000671873">
    <property type="component" value="Segment"/>
</dbReference>
<accession>A0A858MZ55</accession>
<gene>
    <name evidence="1" type="ORF">Ab1vBOLIVR5_gp187</name>
</gene>
<reference evidence="1 2" key="1">
    <citation type="submission" date="2020-03" db="EMBL/GenBank/DDBJ databases">
        <authorList>
            <person name="Holtappels D."/>
            <person name="Bomans J.P.J."/>
            <person name="Lavigne R."/>
            <person name="Wagemans J."/>
        </authorList>
    </citation>
    <scope>NUCLEOTIDE SEQUENCE [LARGE SCALE GENOMIC DNA]</scope>
    <source>
        <strain evidence="1 2">OLIVR5</strain>
    </source>
</reference>
<keyword evidence="2" id="KW-1185">Reference proteome</keyword>
<sequence length="126" mass="14128">MNSVSSTTIILTPSNPIASAPAKEFQMITKHQVVLFDIDPRGLKVTVECTTRHKGIKFPGSSIKSLIVSGWNKEVSNSLIGALRKDMEGCDQLAIEMHDIHKREFPEYDQLDFDHIFFKIGERIAA</sequence>